<comment type="caution">
    <text evidence="1">The sequence shown here is derived from an EMBL/GenBank/DDBJ whole genome shotgun (WGS) entry which is preliminary data.</text>
</comment>
<dbReference type="AlphaFoldDB" id="X1BGM9"/>
<name>X1BGM9_9ZZZZ</name>
<protein>
    <submittedName>
        <fullName evidence="1">Uncharacterized protein</fullName>
    </submittedName>
</protein>
<evidence type="ECO:0000313" key="1">
    <source>
        <dbReference type="EMBL" id="GAG80352.1"/>
    </source>
</evidence>
<gene>
    <name evidence="1" type="ORF">S01H4_27882</name>
</gene>
<accession>X1BGM9</accession>
<dbReference type="EMBL" id="BART01013721">
    <property type="protein sequence ID" value="GAG80352.1"/>
    <property type="molecule type" value="Genomic_DNA"/>
</dbReference>
<organism evidence="1">
    <name type="scientific">marine sediment metagenome</name>
    <dbReference type="NCBI Taxonomy" id="412755"/>
    <lineage>
        <taxon>unclassified sequences</taxon>
        <taxon>metagenomes</taxon>
        <taxon>ecological metagenomes</taxon>
    </lineage>
</organism>
<reference evidence="1" key="1">
    <citation type="journal article" date="2014" name="Front. Microbiol.">
        <title>High frequency of phylogenetically diverse reductive dehalogenase-homologous genes in deep subseafloor sedimentary metagenomes.</title>
        <authorList>
            <person name="Kawai M."/>
            <person name="Futagami T."/>
            <person name="Toyoda A."/>
            <person name="Takaki Y."/>
            <person name="Nishi S."/>
            <person name="Hori S."/>
            <person name="Arai W."/>
            <person name="Tsubouchi T."/>
            <person name="Morono Y."/>
            <person name="Uchiyama I."/>
            <person name="Ito T."/>
            <person name="Fujiyama A."/>
            <person name="Inagaki F."/>
            <person name="Takami H."/>
        </authorList>
    </citation>
    <scope>NUCLEOTIDE SEQUENCE</scope>
    <source>
        <strain evidence="1">Expedition CK06-06</strain>
    </source>
</reference>
<sequence length="34" mass="4107">FKISRVEKKSNQRSEVYDFYTTKNFKDSCKSDNI</sequence>
<feature type="non-terminal residue" evidence="1">
    <location>
        <position position="1"/>
    </location>
</feature>
<proteinExistence type="predicted"/>